<dbReference type="Pfam" id="PF09639">
    <property type="entry name" value="YjcQ"/>
    <property type="match status" value="1"/>
</dbReference>
<evidence type="ECO:0000313" key="4">
    <source>
        <dbReference type="Proteomes" id="UP000016646"/>
    </source>
</evidence>
<dbReference type="EMBL" id="AUZJ01000005">
    <property type="protein sequence ID" value="ERF61735.1"/>
    <property type="molecule type" value="Genomic_DNA"/>
</dbReference>
<dbReference type="InterPro" id="IPR018597">
    <property type="entry name" value="Phage_Tuc2009_YjcQ"/>
</dbReference>
<dbReference type="OrthoDB" id="1867478at2"/>
<dbReference type="SUPFAM" id="SSF46785">
    <property type="entry name" value="Winged helix' DNA-binding domain"/>
    <property type="match status" value="1"/>
</dbReference>
<dbReference type="eggNOG" id="ENOG5031ZXR">
    <property type="taxonomic scope" value="Bacteria"/>
</dbReference>
<accession>U1GUZ1</accession>
<sequence>METIADNKDMTAAFKTIYKLLNRLEKSLDVDKETHRGFKISDEIGHEALDISYPRWKEYITMLRDAGYIDGVRIKSFIDGTSSVDISEIRITLQGLQYLAENTMMLRTYKMIKGIKDIIK</sequence>
<name>U1GUZ1_TRESO</name>
<dbReference type="AlphaFoldDB" id="U1GUZ1"/>
<reference evidence="3 4" key="1">
    <citation type="submission" date="2013-08" db="EMBL/GenBank/DDBJ databases">
        <authorList>
            <person name="Durkin A.S."/>
            <person name="Haft D.R."/>
            <person name="McCorrison J."/>
            <person name="Torralba M."/>
            <person name="Gillis M."/>
            <person name="Haft D.H."/>
            <person name="Methe B."/>
            <person name="Sutton G."/>
            <person name="Nelson K.E."/>
        </authorList>
    </citation>
    <scope>NUCLEOTIDE SEQUENCE [LARGE SCALE GENOMIC DNA]</scope>
    <source>
        <strain evidence="2 4">ATCC 35536</strain>
        <strain evidence="1 3">VPI DR56BR1116</strain>
    </source>
</reference>
<protein>
    <submittedName>
        <fullName evidence="1">YjcQ protein</fullName>
    </submittedName>
</protein>
<dbReference type="InterPro" id="IPR036390">
    <property type="entry name" value="WH_DNA-bd_sf"/>
</dbReference>
<comment type="caution">
    <text evidence="1">The sequence shown here is derived from an EMBL/GenBank/DDBJ whole genome shotgun (WGS) entry which is preliminary data.</text>
</comment>
<dbReference type="Proteomes" id="UP000016646">
    <property type="component" value="Unassembled WGS sequence"/>
</dbReference>
<evidence type="ECO:0000313" key="1">
    <source>
        <dbReference type="EMBL" id="ERF61735.1"/>
    </source>
</evidence>
<dbReference type="Gene3D" id="1.10.10.10">
    <property type="entry name" value="Winged helix-like DNA-binding domain superfamily/Winged helix DNA-binding domain"/>
    <property type="match status" value="1"/>
</dbReference>
<dbReference type="EMBL" id="AVQI01000002">
    <property type="protein sequence ID" value="ERK05103.1"/>
    <property type="molecule type" value="Genomic_DNA"/>
</dbReference>
<dbReference type="InterPro" id="IPR036388">
    <property type="entry name" value="WH-like_DNA-bd_sf"/>
</dbReference>
<dbReference type="RefSeq" id="WP_021329282.1">
    <property type="nucleotide sequence ID" value="NZ_AUZJ01000005.1"/>
</dbReference>
<evidence type="ECO:0000313" key="3">
    <source>
        <dbReference type="Proteomes" id="UP000016412"/>
    </source>
</evidence>
<dbReference type="PATRIC" id="fig|1125725.3.peg.233"/>
<proteinExistence type="predicted"/>
<gene>
    <name evidence="2" type="ORF">HMPREF0860_1614</name>
    <name evidence="1" type="ORF">HMPREF1325_1350</name>
</gene>
<dbReference type="Proteomes" id="UP000016412">
    <property type="component" value="Unassembled WGS sequence"/>
</dbReference>
<keyword evidence="4" id="KW-1185">Reference proteome</keyword>
<organism evidence="1 3">
    <name type="scientific">Treponema socranskii subsp. socranskii VPI DR56BR1116 = ATCC 35536</name>
    <dbReference type="NCBI Taxonomy" id="1125725"/>
    <lineage>
        <taxon>Bacteria</taxon>
        <taxon>Pseudomonadati</taxon>
        <taxon>Spirochaetota</taxon>
        <taxon>Spirochaetia</taxon>
        <taxon>Spirochaetales</taxon>
        <taxon>Treponemataceae</taxon>
        <taxon>Treponema</taxon>
    </lineage>
</organism>
<evidence type="ECO:0000313" key="2">
    <source>
        <dbReference type="EMBL" id="ERK05103.1"/>
    </source>
</evidence>